<keyword evidence="2" id="KW-0472">Membrane</keyword>
<evidence type="ECO:0000313" key="4">
    <source>
        <dbReference type="EMBL" id="MFC7218066.1"/>
    </source>
</evidence>
<proteinExistence type="predicted"/>
<keyword evidence="5" id="KW-1185">Reference proteome</keyword>
<evidence type="ECO:0000256" key="1">
    <source>
        <dbReference type="SAM" id="MobiDB-lite"/>
    </source>
</evidence>
<dbReference type="RefSeq" id="WP_386413323.1">
    <property type="nucleotide sequence ID" value="NZ_JBHSZO010000008.1"/>
</dbReference>
<protein>
    <submittedName>
        <fullName evidence="4">Uncharacterized protein</fullName>
    </submittedName>
</protein>
<keyword evidence="2" id="KW-1133">Transmembrane helix</keyword>
<feature type="signal peptide" evidence="3">
    <location>
        <begin position="1"/>
        <end position="29"/>
    </location>
</feature>
<reference evidence="5" key="1">
    <citation type="journal article" date="2019" name="Int. J. Syst. Evol. Microbiol.">
        <title>The Global Catalogue of Microorganisms (GCM) 10K type strain sequencing project: providing services to taxonomists for standard genome sequencing and annotation.</title>
        <authorList>
            <consortium name="The Broad Institute Genomics Platform"/>
            <consortium name="The Broad Institute Genome Sequencing Center for Infectious Disease"/>
            <person name="Wu L."/>
            <person name="Ma J."/>
        </authorList>
    </citation>
    <scope>NUCLEOTIDE SEQUENCE [LARGE SCALE GENOMIC DNA]</scope>
    <source>
        <strain evidence="5">CGMCC 1.13681</strain>
    </source>
</reference>
<keyword evidence="3" id="KW-0732">Signal</keyword>
<gene>
    <name evidence="4" type="ORF">ACFQLX_07775</name>
</gene>
<keyword evidence="2" id="KW-0812">Transmembrane</keyword>
<accession>A0ABW2GDV5</accession>
<organism evidence="4 5">
    <name type="scientific">Streptomyces polyrhachis</name>
    <dbReference type="NCBI Taxonomy" id="1282885"/>
    <lineage>
        <taxon>Bacteria</taxon>
        <taxon>Bacillati</taxon>
        <taxon>Actinomycetota</taxon>
        <taxon>Actinomycetes</taxon>
        <taxon>Kitasatosporales</taxon>
        <taxon>Streptomycetaceae</taxon>
        <taxon>Streptomyces</taxon>
    </lineage>
</organism>
<dbReference type="EMBL" id="JBHSZO010000008">
    <property type="protein sequence ID" value="MFC7218066.1"/>
    <property type="molecule type" value="Genomic_DNA"/>
</dbReference>
<sequence>MVGARRVRGAAGCAVAVVCVLGAGGAAWAGEAGPPPAESGVVFSSPPSPPPVLRLPVAPVPAPSQTLTYVPDAEEPPREERAQGAGRRAAAQRVLPFGTGLVLVGLGLGFAGARLRWG</sequence>
<dbReference type="Proteomes" id="UP001596413">
    <property type="component" value="Unassembled WGS sequence"/>
</dbReference>
<evidence type="ECO:0000256" key="3">
    <source>
        <dbReference type="SAM" id="SignalP"/>
    </source>
</evidence>
<feature type="transmembrane region" description="Helical" evidence="2">
    <location>
        <begin position="94"/>
        <end position="113"/>
    </location>
</feature>
<comment type="caution">
    <text evidence="4">The sequence shown here is derived from an EMBL/GenBank/DDBJ whole genome shotgun (WGS) entry which is preliminary data.</text>
</comment>
<evidence type="ECO:0000313" key="5">
    <source>
        <dbReference type="Proteomes" id="UP001596413"/>
    </source>
</evidence>
<feature type="region of interest" description="Disordered" evidence="1">
    <location>
        <begin position="66"/>
        <end position="88"/>
    </location>
</feature>
<feature type="chain" id="PRO_5047343718" evidence="3">
    <location>
        <begin position="30"/>
        <end position="118"/>
    </location>
</feature>
<evidence type="ECO:0000256" key="2">
    <source>
        <dbReference type="SAM" id="Phobius"/>
    </source>
</evidence>
<name>A0ABW2GDV5_9ACTN</name>